<protein>
    <submittedName>
        <fullName evidence="1">Uncharacterized protein</fullName>
    </submittedName>
</protein>
<accession>A0ABD2BE96</accession>
<sequence length="182" mass="20151">MKEVGIPVCRVTTLPSKQTLERYNRGTLNSPWVANNKLAKLQRRNIQAASRNDSSQNCHRQLAERARSPTVLGIFVYGRWYGCAGRYIYIVGSAVAPADARGFGSDAAGVLGLRESREPTDVRVNAITLHLCSKLTSSKLQKVSEREFLSLETYGLAGKTTGKTKRLNFTSSPVHLLWSRVL</sequence>
<reference evidence="1 2" key="1">
    <citation type="journal article" date="2024" name="Ann. Entomol. Soc. Am.">
        <title>Genomic analyses of the southern and eastern yellowjacket wasps (Hymenoptera: Vespidae) reveal evolutionary signatures of social life.</title>
        <authorList>
            <person name="Catto M.A."/>
            <person name="Caine P.B."/>
            <person name="Orr S.E."/>
            <person name="Hunt B.G."/>
            <person name="Goodisman M.A.D."/>
        </authorList>
    </citation>
    <scope>NUCLEOTIDE SEQUENCE [LARGE SCALE GENOMIC DNA]</scope>
    <source>
        <strain evidence="1">233</strain>
        <tissue evidence="1">Head and thorax</tissue>
    </source>
</reference>
<evidence type="ECO:0000313" key="1">
    <source>
        <dbReference type="EMBL" id="KAL2731077.1"/>
    </source>
</evidence>
<proteinExistence type="predicted"/>
<dbReference type="Proteomes" id="UP001607302">
    <property type="component" value="Unassembled WGS sequence"/>
</dbReference>
<organism evidence="1 2">
    <name type="scientific">Vespula squamosa</name>
    <name type="common">Southern yellow jacket</name>
    <name type="synonym">Wasp</name>
    <dbReference type="NCBI Taxonomy" id="30214"/>
    <lineage>
        <taxon>Eukaryota</taxon>
        <taxon>Metazoa</taxon>
        <taxon>Ecdysozoa</taxon>
        <taxon>Arthropoda</taxon>
        <taxon>Hexapoda</taxon>
        <taxon>Insecta</taxon>
        <taxon>Pterygota</taxon>
        <taxon>Neoptera</taxon>
        <taxon>Endopterygota</taxon>
        <taxon>Hymenoptera</taxon>
        <taxon>Apocrita</taxon>
        <taxon>Aculeata</taxon>
        <taxon>Vespoidea</taxon>
        <taxon>Vespidae</taxon>
        <taxon>Vespinae</taxon>
        <taxon>Vespula</taxon>
    </lineage>
</organism>
<dbReference type="AlphaFoldDB" id="A0ABD2BE96"/>
<gene>
    <name evidence="1" type="ORF">V1478_005490</name>
</gene>
<name>A0ABD2BE96_VESSQ</name>
<keyword evidence="2" id="KW-1185">Reference proteome</keyword>
<comment type="caution">
    <text evidence="1">The sequence shown here is derived from an EMBL/GenBank/DDBJ whole genome shotgun (WGS) entry which is preliminary data.</text>
</comment>
<dbReference type="EMBL" id="JAUDFV010000110">
    <property type="protein sequence ID" value="KAL2731077.1"/>
    <property type="molecule type" value="Genomic_DNA"/>
</dbReference>
<evidence type="ECO:0000313" key="2">
    <source>
        <dbReference type="Proteomes" id="UP001607302"/>
    </source>
</evidence>